<dbReference type="AlphaFoldDB" id="A0AAU9CYL2"/>
<feature type="signal peptide" evidence="1">
    <location>
        <begin position="1"/>
        <end position="24"/>
    </location>
</feature>
<dbReference type="KEGG" id="fax:FUAX_11850"/>
<name>A0AAU9CYL2_9BACT</name>
<sequence length="967" mass="110948">MRLIFIRSVIVLFLLAFSAYGVFAQRAQVQTNSSSLTDWRQANTVHFKVLYPKTFKTEGLSVLQDLENLYIPGSNSLGLRPRKISVVMRNENSVSNGFVSMSPRHSEFFTTPPQDYNHLGSNDWLHQLSVHEYRHVVQNERILTGPTKWVYWLFGEQTAGAVAYYASPEWFWEGDAVMAETALTQSGRGRIPEFSVALKANLLEKGLFTYSKQALRSFKDFVPNHYVTGFYLVSYLRRENGEDAVADIQRRAVNKFYLPFTWGIATEKVTGKNTLENYQDAWSELRNLWREQVDEVNENSFQTLNNRPDEIYTDYKYPRYLSDGSVLAYRTGMSNPGEFVFVEKDGNAKYFKMPGIVNEAGMLSVENDKVIWAEYGYGTRWRARSFSNIKIWNTRTGEKTKLTHRGRLAGPALSKDGKRVVAVETMTSGEFALVFLNAESGAEEGRYKMPKNSFPAMASWSEDGRYVYYTKVLKNRKTMARYDVNSQKEEHLVPWSSENYGHPQAYGNYLYYNSAVGGIDDIYALDLETRQQFKVTSAKYGAYNPAIADGGQRMLYNNYTVNGMDVAETELNPSLWTPLSKVKNISLGYIDPVVEQERKSLEELAKAKSEEKHFEDKPYSSFTHLVRPYAWGLTATTDFNNVELGVISKNILSTMVMSGGYIFDQSEGKGIWRADVSYQGWYPIIDFSFENRGRSDTAFLPVGRNRFEVRNAEWRETTWEAGLRLPFRLTDSKLFSNLTFGTYFGLTQVNDYPYPGDVKFIDRQENGDLYSMRYTIQYSLTQKTSFRDFAPRWGLTSLLYFRHTPFGGDYEGKIFTTNWTGYLPGLAKHHTLQLRASYQRTSPDNYSLPSPVFFPRGYSYQIFKDLYVGSVYYGLPIAYPDWEVGPLVNIQRIRVAGLADFGRGKDGYLLSNVEGDGMSKDFFSFGGEVTVDANYFRFLPLVSMGVRYVRVPDNKDNNFYFIFGLNF</sequence>
<dbReference type="PANTHER" id="PTHR36842">
    <property type="entry name" value="PROTEIN TOLB HOMOLOG"/>
    <property type="match status" value="1"/>
</dbReference>
<keyword evidence="1" id="KW-0732">Signal</keyword>
<protein>
    <recommendedName>
        <fullName evidence="4">WD40-like Beta Propeller Repeat</fullName>
    </recommendedName>
</protein>
<organism evidence="2 3">
    <name type="scientific">Fulvitalea axinellae</name>
    <dbReference type="NCBI Taxonomy" id="1182444"/>
    <lineage>
        <taxon>Bacteria</taxon>
        <taxon>Pseudomonadati</taxon>
        <taxon>Bacteroidota</taxon>
        <taxon>Cytophagia</taxon>
        <taxon>Cytophagales</taxon>
        <taxon>Persicobacteraceae</taxon>
        <taxon>Fulvitalea</taxon>
    </lineage>
</organism>
<dbReference type="PANTHER" id="PTHR36842:SF1">
    <property type="entry name" value="PROTEIN TOLB"/>
    <property type="match status" value="1"/>
</dbReference>
<dbReference type="EMBL" id="AP025314">
    <property type="protein sequence ID" value="BDD08753.1"/>
    <property type="molecule type" value="Genomic_DNA"/>
</dbReference>
<feature type="chain" id="PRO_5043851921" description="WD40-like Beta Propeller Repeat" evidence="1">
    <location>
        <begin position="25"/>
        <end position="967"/>
    </location>
</feature>
<evidence type="ECO:0000313" key="2">
    <source>
        <dbReference type="EMBL" id="BDD08753.1"/>
    </source>
</evidence>
<proteinExistence type="predicted"/>
<evidence type="ECO:0000256" key="1">
    <source>
        <dbReference type="SAM" id="SignalP"/>
    </source>
</evidence>
<evidence type="ECO:0008006" key="4">
    <source>
        <dbReference type="Google" id="ProtNLM"/>
    </source>
</evidence>
<keyword evidence="3" id="KW-1185">Reference proteome</keyword>
<dbReference type="Gene3D" id="2.120.10.30">
    <property type="entry name" value="TolB, C-terminal domain"/>
    <property type="match status" value="1"/>
</dbReference>
<accession>A0AAU9CYL2</accession>
<gene>
    <name evidence="2" type="ORF">FUAX_11850</name>
</gene>
<evidence type="ECO:0000313" key="3">
    <source>
        <dbReference type="Proteomes" id="UP001348817"/>
    </source>
</evidence>
<dbReference type="SUPFAM" id="SSF82171">
    <property type="entry name" value="DPP6 N-terminal domain-like"/>
    <property type="match status" value="1"/>
</dbReference>
<reference evidence="2 3" key="1">
    <citation type="submission" date="2021-12" db="EMBL/GenBank/DDBJ databases">
        <title>Genome sequencing of bacteria with rrn-lacking chromosome and rrn-plasmid.</title>
        <authorList>
            <person name="Anda M."/>
            <person name="Iwasaki W."/>
        </authorList>
    </citation>
    <scope>NUCLEOTIDE SEQUENCE [LARGE SCALE GENOMIC DNA]</scope>
    <source>
        <strain evidence="2 3">DSM 100852</strain>
    </source>
</reference>
<dbReference type="RefSeq" id="WP_338393989.1">
    <property type="nucleotide sequence ID" value="NZ_AP025314.1"/>
</dbReference>
<dbReference type="Proteomes" id="UP001348817">
    <property type="component" value="Chromosome"/>
</dbReference>
<dbReference type="InterPro" id="IPR011042">
    <property type="entry name" value="6-blade_b-propeller_TolB-like"/>
</dbReference>